<proteinExistence type="predicted"/>
<name>A0A3B0XY11_9ZZZZ</name>
<dbReference type="AlphaFoldDB" id="A0A3B0XY11"/>
<gene>
    <name evidence="1" type="ORF">MNBD_GAMMA10-717</name>
</gene>
<sequence length="232" mass="25790">MKKYKMRALIVTALSVSLLTGFGFDDLKKNILPDTDKCKGAADPHKCRKNENLKSVAKVAAIGIAAKLIYDMVISFKTEQTSDEKKVANKYKKKHKALPDNPVLTSYKSSLKPGDVVKAGKEVLIVSNLEVVAGKKSSKVKIQEKIAIYDSEDNKKLLKELVKDVNSKTGKSGAFKNEFKFTLPVGMPQGVYPIKTLVVIDKKNQKVVDNKMQLVLEINADDEYRIIALNNY</sequence>
<accession>A0A3B0XY11</accession>
<reference evidence="1" key="1">
    <citation type="submission" date="2018-06" db="EMBL/GenBank/DDBJ databases">
        <authorList>
            <person name="Zhirakovskaya E."/>
        </authorList>
    </citation>
    <scope>NUCLEOTIDE SEQUENCE</scope>
</reference>
<protein>
    <submittedName>
        <fullName evidence="1">Uncharacterized protein</fullName>
    </submittedName>
</protein>
<organism evidence="1">
    <name type="scientific">hydrothermal vent metagenome</name>
    <dbReference type="NCBI Taxonomy" id="652676"/>
    <lineage>
        <taxon>unclassified sequences</taxon>
        <taxon>metagenomes</taxon>
        <taxon>ecological metagenomes</taxon>
    </lineage>
</organism>
<dbReference type="EMBL" id="UOFJ01000310">
    <property type="protein sequence ID" value="VAW68147.1"/>
    <property type="molecule type" value="Genomic_DNA"/>
</dbReference>
<evidence type="ECO:0000313" key="1">
    <source>
        <dbReference type="EMBL" id="VAW68147.1"/>
    </source>
</evidence>